<organism evidence="2 4">
    <name type="scientific">Polaribacter ponticola</name>
    <dbReference type="NCBI Taxonomy" id="2978475"/>
    <lineage>
        <taxon>Bacteria</taxon>
        <taxon>Pseudomonadati</taxon>
        <taxon>Bacteroidota</taxon>
        <taxon>Flavobacteriia</taxon>
        <taxon>Flavobacteriales</taxon>
        <taxon>Flavobacteriaceae</taxon>
    </lineage>
</organism>
<evidence type="ECO:0000313" key="3">
    <source>
        <dbReference type="EMBL" id="MDD7913790.1"/>
    </source>
</evidence>
<sequence length="82" mass="9260">MKIKILNLLLILTLCLFTSCDNEDTTLPELNIRVSNVSQFNFENAKIGASTENGNINIQKLNSGEITEYKSFNKAQLFPHIE</sequence>
<protein>
    <submittedName>
        <fullName evidence="2">Uncharacterized protein</fullName>
    </submittedName>
</protein>
<feature type="signal peptide" evidence="1">
    <location>
        <begin position="1"/>
        <end position="23"/>
    </location>
</feature>
<proteinExistence type="predicted"/>
<name>A0ABT5S6N9_9FLAO</name>
<feature type="chain" id="PRO_5045032325" evidence="1">
    <location>
        <begin position="24"/>
        <end position="82"/>
    </location>
</feature>
<dbReference type="EMBL" id="JAOSLC020000003">
    <property type="protein sequence ID" value="MDD7913790.1"/>
    <property type="molecule type" value="Genomic_DNA"/>
</dbReference>
<comment type="caution">
    <text evidence="2">The sequence shown here is derived from an EMBL/GenBank/DDBJ whole genome shotgun (WGS) entry which is preliminary data.</text>
</comment>
<evidence type="ECO:0000313" key="2">
    <source>
        <dbReference type="EMBL" id="MDD7913765.1"/>
    </source>
</evidence>
<evidence type="ECO:0000256" key="1">
    <source>
        <dbReference type="SAM" id="SignalP"/>
    </source>
</evidence>
<reference evidence="2" key="1">
    <citation type="submission" date="2022-09" db="EMBL/GenBank/DDBJ databases">
        <authorList>
            <person name="Kristyanto S."/>
            <person name="Jung J."/>
            <person name="Jeon C.O."/>
        </authorList>
    </citation>
    <scope>NUCLEOTIDE SEQUENCE</scope>
    <source>
        <strain evidence="2">MSW5</strain>
    </source>
</reference>
<dbReference type="EMBL" id="JAOSLC020000003">
    <property type="protein sequence ID" value="MDD7913765.1"/>
    <property type="molecule type" value="Genomic_DNA"/>
</dbReference>
<accession>A0ABT5S6N9</accession>
<gene>
    <name evidence="2" type="ORF">N5A56_004745</name>
    <name evidence="3" type="ORF">N5A56_004880</name>
</gene>
<evidence type="ECO:0000313" key="4">
    <source>
        <dbReference type="Proteomes" id="UP001151478"/>
    </source>
</evidence>
<dbReference type="PROSITE" id="PS51257">
    <property type="entry name" value="PROKAR_LIPOPROTEIN"/>
    <property type="match status" value="1"/>
</dbReference>
<dbReference type="Proteomes" id="UP001151478">
    <property type="component" value="Unassembled WGS sequence"/>
</dbReference>
<reference evidence="2" key="2">
    <citation type="submission" date="2023-02" db="EMBL/GenBank/DDBJ databases">
        <title>Polaribacter ponticola sp. nov., isolated from seawater.</title>
        <authorList>
            <person name="Baek J.H."/>
            <person name="Kim J.M."/>
            <person name="Choi D.G."/>
            <person name="Jeon C.O."/>
        </authorList>
    </citation>
    <scope>NUCLEOTIDE SEQUENCE</scope>
    <source>
        <strain evidence="2">MSW5</strain>
    </source>
</reference>
<keyword evidence="1" id="KW-0732">Signal</keyword>
<keyword evidence="4" id="KW-1185">Reference proteome</keyword>
<dbReference type="RefSeq" id="WP_265724458.1">
    <property type="nucleotide sequence ID" value="NZ_JAOSLC020000003.1"/>
</dbReference>